<keyword evidence="5" id="KW-0804">Transcription</keyword>
<dbReference type="eggNOG" id="COG0583">
    <property type="taxonomic scope" value="Bacteria"/>
</dbReference>
<proteinExistence type="inferred from homology"/>
<dbReference type="Pfam" id="PF03466">
    <property type="entry name" value="LysR_substrate"/>
    <property type="match status" value="1"/>
</dbReference>
<feature type="domain" description="HTH lysR-type" evidence="7">
    <location>
        <begin position="1"/>
        <end position="57"/>
    </location>
</feature>
<dbReference type="Proteomes" id="UP000215332">
    <property type="component" value="Chromosome 1"/>
</dbReference>
<dbReference type="CDD" id="cd08411">
    <property type="entry name" value="PBP2_OxyR"/>
    <property type="match status" value="1"/>
</dbReference>
<dbReference type="SUPFAM" id="SSF53850">
    <property type="entry name" value="Periplasmic binding protein-like II"/>
    <property type="match status" value="1"/>
</dbReference>
<evidence type="ECO:0000256" key="5">
    <source>
        <dbReference type="ARBA" id="ARBA00023163"/>
    </source>
</evidence>
<dbReference type="FunFam" id="1.10.10.10:FF:000001">
    <property type="entry name" value="LysR family transcriptional regulator"/>
    <property type="match status" value="1"/>
</dbReference>
<evidence type="ECO:0000313" key="8">
    <source>
        <dbReference type="EMBL" id="SNV28619.1"/>
    </source>
</evidence>
<evidence type="ECO:0000256" key="6">
    <source>
        <dbReference type="ARBA" id="ARBA00040885"/>
    </source>
</evidence>
<keyword evidence="2" id="KW-0805">Transcription regulation</keyword>
<protein>
    <recommendedName>
        <fullName evidence="6">Probable hydrogen peroxide-inducible genes activator</fullName>
    </recommendedName>
</protein>
<reference evidence="8 9" key="1">
    <citation type="submission" date="2017-06" db="EMBL/GenBank/DDBJ databases">
        <authorList>
            <consortium name="Pathogen Informatics"/>
        </authorList>
    </citation>
    <scope>NUCLEOTIDE SEQUENCE [LARGE SCALE GENOMIC DNA]</scope>
    <source>
        <strain evidence="8 9">NCTC11865</strain>
    </source>
</reference>
<dbReference type="AlphaFoldDB" id="A0A239W368"/>
<evidence type="ECO:0000256" key="4">
    <source>
        <dbReference type="ARBA" id="ARBA00023159"/>
    </source>
</evidence>
<gene>
    <name evidence="8" type="primary">oxyR</name>
    <name evidence="8" type="ORF">SAMEA4412665_00165</name>
</gene>
<evidence type="ECO:0000256" key="3">
    <source>
        <dbReference type="ARBA" id="ARBA00023125"/>
    </source>
</evidence>
<dbReference type="KEGG" id="cgrn:4412665_00165"/>
<dbReference type="Gene3D" id="1.10.10.10">
    <property type="entry name" value="Winged helix-like DNA-binding domain superfamily/Winged helix DNA-binding domain"/>
    <property type="match status" value="1"/>
</dbReference>
<dbReference type="Pfam" id="PF00126">
    <property type="entry name" value="HTH_1"/>
    <property type="match status" value="1"/>
</dbReference>
<dbReference type="GO" id="GO:0003700">
    <property type="term" value="F:DNA-binding transcription factor activity"/>
    <property type="evidence" value="ECO:0007669"/>
    <property type="project" value="InterPro"/>
</dbReference>
<dbReference type="EMBL" id="LT906441">
    <property type="protein sequence ID" value="SNV28619.1"/>
    <property type="molecule type" value="Genomic_DNA"/>
</dbReference>
<dbReference type="GO" id="GO:0032993">
    <property type="term" value="C:protein-DNA complex"/>
    <property type="evidence" value="ECO:0007669"/>
    <property type="project" value="TreeGrafter"/>
</dbReference>
<dbReference type="InterPro" id="IPR036390">
    <property type="entry name" value="WH_DNA-bd_sf"/>
</dbReference>
<dbReference type="PRINTS" id="PR00039">
    <property type="entry name" value="HTHLYSR"/>
</dbReference>
<dbReference type="InterPro" id="IPR005119">
    <property type="entry name" value="LysR_subst-bd"/>
</dbReference>
<keyword evidence="4" id="KW-0010">Activator</keyword>
<comment type="similarity">
    <text evidence="1">Belongs to the LysR transcriptional regulatory family.</text>
</comment>
<dbReference type="PROSITE" id="PS50931">
    <property type="entry name" value="HTH_LYSR"/>
    <property type="match status" value="1"/>
</dbReference>
<evidence type="ECO:0000256" key="1">
    <source>
        <dbReference type="ARBA" id="ARBA00009437"/>
    </source>
</evidence>
<accession>A0A239W368</accession>
<keyword evidence="3" id="KW-0238">DNA-binding</keyword>
<dbReference type="GO" id="GO:0003677">
    <property type="term" value="F:DNA binding"/>
    <property type="evidence" value="ECO:0007669"/>
    <property type="project" value="UniProtKB-KW"/>
</dbReference>
<dbReference type="PANTHER" id="PTHR30346:SF26">
    <property type="entry name" value="HYDROGEN PEROXIDE-INDUCIBLE GENES ACTIVATOR"/>
    <property type="match status" value="1"/>
</dbReference>
<organism evidence="8 9">
    <name type="scientific">Cutibacterium granulosum</name>
    <dbReference type="NCBI Taxonomy" id="33011"/>
    <lineage>
        <taxon>Bacteria</taxon>
        <taxon>Bacillati</taxon>
        <taxon>Actinomycetota</taxon>
        <taxon>Actinomycetes</taxon>
        <taxon>Propionibacteriales</taxon>
        <taxon>Propionibacteriaceae</taxon>
        <taxon>Cutibacterium</taxon>
    </lineage>
</organism>
<dbReference type="RefSeq" id="WP_065860400.1">
    <property type="nucleotide sequence ID" value="NZ_LT906441.1"/>
</dbReference>
<evidence type="ECO:0000256" key="2">
    <source>
        <dbReference type="ARBA" id="ARBA00023015"/>
    </source>
</evidence>
<evidence type="ECO:0000313" key="9">
    <source>
        <dbReference type="Proteomes" id="UP000215332"/>
    </source>
</evidence>
<dbReference type="InterPro" id="IPR000847">
    <property type="entry name" value="LysR_HTH_N"/>
</dbReference>
<evidence type="ECO:0000259" key="7">
    <source>
        <dbReference type="PROSITE" id="PS50931"/>
    </source>
</evidence>
<dbReference type="SUPFAM" id="SSF46785">
    <property type="entry name" value="Winged helix' DNA-binding domain"/>
    <property type="match status" value="1"/>
</dbReference>
<dbReference type="Gene3D" id="3.40.190.10">
    <property type="entry name" value="Periplasmic binding protein-like II"/>
    <property type="match status" value="2"/>
</dbReference>
<dbReference type="InterPro" id="IPR036388">
    <property type="entry name" value="WH-like_DNA-bd_sf"/>
</dbReference>
<sequence length="299" mass="32112">MNLRELEYLVALADTGHFGQAAQACGVSQPTLSAQIRRLEDDLGVTLVARGRRAELTAAGVRVTELARQMLALSDDIHATARECAGQPAPPLRVGVFPTLAPYLAGPLLRGIAAQQSDLQIVIAEQPTNDLLTMLEQRAVDVALIATPVTPMLSRIPLFREDFLLAVPASDPLAGTAPIHPLALRGRDLLLMSEGHCLRDQALDVCAESGAGHRLDMAASSIGTLLELVAAGSGPTILPRMAIPPQRDARLCLREFVTPRPHRDIALVARPTVVLRPQVQQLVDVCHHLPTDEVVTLEE</sequence>
<dbReference type="PROSITE" id="PS51257">
    <property type="entry name" value="PROKAR_LIPOPROTEIN"/>
    <property type="match status" value="1"/>
</dbReference>
<dbReference type="PANTHER" id="PTHR30346">
    <property type="entry name" value="TRANSCRIPTIONAL DUAL REGULATOR HCAR-RELATED"/>
    <property type="match status" value="1"/>
</dbReference>
<name>A0A239W368_9ACTN</name>